<dbReference type="STRING" id="33007.HMPREF3198_01691"/>
<dbReference type="RefSeq" id="WP_024332364.1">
    <property type="nucleotide sequence ID" value="NZ_JASOXK010000009.1"/>
</dbReference>
<dbReference type="AlphaFoldDB" id="A0A2I1IKY2"/>
<reference evidence="1 2" key="1">
    <citation type="submission" date="2017-12" db="EMBL/GenBank/DDBJ databases">
        <title>Phylogenetic diversity of female urinary microbiome.</title>
        <authorList>
            <person name="Thomas-White K."/>
            <person name="Wolfe A.J."/>
        </authorList>
    </citation>
    <scope>NUCLEOTIDE SEQUENCE [LARGE SCALE GENOMIC DNA]</scope>
    <source>
        <strain evidence="1 2">UMB0402</strain>
    </source>
</reference>
<protein>
    <submittedName>
        <fullName evidence="1">Uncharacterized protein</fullName>
    </submittedName>
</protein>
<name>A0A2I1IKY2_9ACTO</name>
<comment type="caution">
    <text evidence="1">The sequence shown here is derived from an EMBL/GenBank/DDBJ whole genome shotgun (WGS) entry which is preliminary data.</text>
</comment>
<dbReference type="Proteomes" id="UP000235122">
    <property type="component" value="Unassembled WGS sequence"/>
</dbReference>
<accession>A0A2I1IKY2</accession>
<organism evidence="1 2">
    <name type="scientific">Winkia neuii</name>
    <dbReference type="NCBI Taxonomy" id="33007"/>
    <lineage>
        <taxon>Bacteria</taxon>
        <taxon>Bacillati</taxon>
        <taxon>Actinomycetota</taxon>
        <taxon>Actinomycetes</taxon>
        <taxon>Actinomycetales</taxon>
        <taxon>Actinomycetaceae</taxon>
        <taxon>Winkia</taxon>
    </lineage>
</organism>
<gene>
    <name evidence="1" type="ORF">CYJ19_08610</name>
</gene>
<keyword evidence="2" id="KW-1185">Reference proteome</keyword>
<evidence type="ECO:0000313" key="1">
    <source>
        <dbReference type="EMBL" id="PKY71775.1"/>
    </source>
</evidence>
<sequence>MVTQQERLAKARAVLRAVAPGVEKSRWQAQTDRTRGELLKQLAQAMGEHAWAGVIGVPDMGWVAAGQAGVDLNRVLVVPSSDRDAEVLALLIDGVDVVVVGKVSINAGEQRLLWGRMRARNTVLISERNWSGLRLVG</sequence>
<evidence type="ECO:0000313" key="2">
    <source>
        <dbReference type="Proteomes" id="UP000235122"/>
    </source>
</evidence>
<dbReference type="GeneID" id="35866295"/>
<proteinExistence type="predicted"/>
<dbReference type="EMBL" id="PKKO01000005">
    <property type="protein sequence ID" value="PKY71775.1"/>
    <property type="molecule type" value="Genomic_DNA"/>
</dbReference>